<reference evidence="5" key="1">
    <citation type="journal article" date="2023" name="IScience">
        <title>Live-bearing cockroach genome reveals convergent evolutionary mechanisms linked to viviparity in insects and beyond.</title>
        <authorList>
            <person name="Fouks B."/>
            <person name="Harrison M.C."/>
            <person name="Mikhailova A.A."/>
            <person name="Marchal E."/>
            <person name="English S."/>
            <person name="Carruthers M."/>
            <person name="Jennings E.C."/>
            <person name="Chiamaka E.L."/>
            <person name="Frigard R.A."/>
            <person name="Pippel M."/>
            <person name="Attardo G.M."/>
            <person name="Benoit J.B."/>
            <person name="Bornberg-Bauer E."/>
            <person name="Tobe S.S."/>
        </authorList>
    </citation>
    <scope>NUCLEOTIDE SEQUENCE</scope>
    <source>
        <strain evidence="5">Stay&amp;Tobe</strain>
    </source>
</reference>
<dbReference type="InterPro" id="IPR008930">
    <property type="entry name" value="Terpenoid_cyclase/PrenylTrfase"/>
</dbReference>
<evidence type="ECO:0000259" key="4">
    <source>
        <dbReference type="Pfam" id="PF07678"/>
    </source>
</evidence>
<dbReference type="InterPro" id="IPR011626">
    <property type="entry name" value="Alpha-macroglobulin_TED"/>
</dbReference>
<dbReference type="PANTHER" id="PTHR11412">
    <property type="entry name" value="MACROGLOBULIN / COMPLEMENT"/>
    <property type="match status" value="1"/>
</dbReference>
<dbReference type="PANTHER" id="PTHR11412:SF136">
    <property type="entry name" value="CD109 ANTIGEN"/>
    <property type="match status" value="1"/>
</dbReference>
<dbReference type="Gene3D" id="1.50.10.20">
    <property type="match status" value="1"/>
</dbReference>
<protein>
    <recommendedName>
        <fullName evidence="4">Alpha-macroglobulin-like TED domain-containing protein</fullName>
    </recommendedName>
</protein>
<dbReference type="InterPro" id="IPR019742">
    <property type="entry name" value="MacrogloblnA2_CS"/>
</dbReference>
<evidence type="ECO:0000313" key="5">
    <source>
        <dbReference type="EMBL" id="KAJ9579455.1"/>
    </source>
</evidence>
<accession>A0AAD7ZF17</accession>
<dbReference type="Pfam" id="PF07678">
    <property type="entry name" value="TED_complement"/>
    <property type="match status" value="1"/>
</dbReference>
<dbReference type="SMART" id="SM01419">
    <property type="entry name" value="Thiol-ester_cl"/>
    <property type="match status" value="1"/>
</dbReference>
<keyword evidence="6" id="KW-1185">Reference proteome</keyword>
<dbReference type="InterPro" id="IPR050473">
    <property type="entry name" value="A2M/Complement_sys"/>
</dbReference>
<dbReference type="SUPFAM" id="SSF48239">
    <property type="entry name" value="Terpenoid cyclases/Protein prenyltransferases"/>
    <property type="match status" value="1"/>
</dbReference>
<keyword evidence="1" id="KW-0732">Signal</keyword>
<proteinExistence type="predicted"/>
<dbReference type="InterPro" id="IPR047565">
    <property type="entry name" value="Alpha-macroglob_thiol-ester_cl"/>
</dbReference>
<dbReference type="AlphaFoldDB" id="A0AAD7ZF17"/>
<name>A0AAD7ZF17_DIPPU</name>
<organism evidence="5 6">
    <name type="scientific">Diploptera punctata</name>
    <name type="common">Pacific beetle cockroach</name>
    <dbReference type="NCBI Taxonomy" id="6984"/>
    <lineage>
        <taxon>Eukaryota</taxon>
        <taxon>Metazoa</taxon>
        <taxon>Ecdysozoa</taxon>
        <taxon>Arthropoda</taxon>
        <taxon>Hexapoda</taxon>
        <taxon>Insecta</taxon>
        <taxon>Pterygota</taxon>
        <taxon>Neoptera</taxon>
        <taxon>Polyneoptera</taxon>
        <taxon>Dictyoptera</taxon>
        <taxon>Blattodea</taxon>
        <taxon>Blaberoidea</taxon>
        <taxon>Blaberidae</taxon>
        <taxon>Diplopterinae</taxon>
        <taxon>Diploptera</taxon>
    </lineage>
</organism>
<reference evidence="5" key="2">
    <citation type="submission" date="2023-05" db="EMBL/GenBank/DDBJ databases">
        <authorList>
            <person name="Fouks B."/>
        </authorList>
    </citation>
    <scope>NUCLEOTIDE SEQUENCE</scope>
    <source>
        <strain evidence="5">Stay&amp;Tobe</strain>
        <tissue evidence="5">Testes</tissue>
    </source>
</reference>
<evidence type="ECO:0000313" key="6">
    <source>
        <dbReference type="Proteomes" id="UP001233999"/>
    </source>
</evidence>
<feature type="non-terminal residue" evidence="5">
    <location>
        <position position="160"/>
    </location>
</feature>
<dbReference type="GO" id="GO:0005615">
    <property type="term" value="C:extracellular space"/>
    <property type="evidence" value="ECO:0007669"/>
    <property type="project" value="InterPro"/>
</dbReference>
<gene>
    <name evidence="5" type="ORF">L9F63_024437</name>
</gene>
<evidence type="ECO:0000256" key="1">
    <source>
        <dbReference type="ARBA" id="ARBA00022729"/>
    </source>
</evidence>
<dbReference type="EMBL" id="JASPKZ010008413">
    <property type="protein sequence ID" value="KAJ9579455.1"/>
    <property type="molecule type" value="Genomic_DNA"/>
</dbReference>
<sequence length="160" mass="17638">MIKVSATSSLAGDSVQKTLLVKPEGDVQFSNKAVFVDLRNKKNFNTTIDLDMPNNIVQGSDKVEVSAVGDILGPSIPNLDRLIRMPFGCGEQNMLNFVPNIVVVEYLKNTNQLTPAIEVKALQYMETGYQQELTYRHSDGSFSAFGSSDPNGSTCIFFYM</sequence>
<comment type="caution">
    <text evidence="5">The sequence shown here is derived from an EMBL/GenBank/DDBJ whole genome shotgun (WGS) entry which is preliminary data.</text>
</comment>
<feature type="domain" description="Alpha-macroglobulin-like TED" evidence="4">
    <location>
        <begin position="65"/>
        <end position="151"/>
    </location>
</feature>
<dbReference type="Proteomes" id="UP001233999">
    <property type="component" value="Unassembled WGS sequence"/>
</dbReference>
<evidence type="ECO:0000256" key="3">
    <source>
        <dbReference type="ARBA" id="ARBA00023157"/>
    </source>
</evidence>
<evidence type="ECO:0000256" key="2">
    <source>
        <dbReference type="ARBA" id="ARBA00022966"/>
    </source>
</evidence>
<dbReference type="PROSITE" id="PS00477">
    <property type="entry name" value="ALPHA_2_MACROGLOBULIN"/>
    <property type="match status" value="1"/>
</dbReference>
<keyword evidence="2" id="KW-0882">Thioester bond</keyword>
<keyword evidence="3" id="KW-1015">Disulfide bond</keyword>